<dbReference type="Proteomes" id="UP000716004">
    <property type="component" value="Unassembled WGS sequence"/>
</dbReference>
<keyword evidence="1" id="KW-0175">Coiled coil</keyword>
<proteinExistence type="predicted"/>
<dbReference type="Gene3D" id="2.30.310.10">
    <property type="entry name" value="ibrinogen binding protein from staphylococcus aureus domain"/>
    <property type="match status" value="1"/>
</dbReference>
<name>A0A8J7YT36_9ARCH</name>
<dbReference type="Pfam" id="PF05833">
    <property type="entry name" value="NFACT_N"/>
    <property type="match status" value="1"/>
</dbReference>
<dbReference type="GO" id="GO:1990112">
    <property type="term" value="C:RQC complex"/>
    <property type="evidence" value="ECO:0007669"/>
    <property type="project" value="TreeGrafter"/>
</dbReference>
<dbReference type="PANTHER" id="PTHR15239">
    <property type="entry name" value="NUCLEAR EXPORT MEDIATOR FACTOR NEMF"/>
    <property type="match status" value="1"/>
</dbReference>
<dbReference type="GO" id="GO:0043023">
    <property type="term" value="F:ribosomal large subunit binding"/>
    <property type="evidence" value="ECO:0007669"/>
    <property type="project" value="TreeGrafter"/>
</dbReference>
<evidence type="ECO:0000259" key="2">
    <source>
        <dbReference type="Pfam" id="PF05670"/>
    </source>
</evidence>
<dbReference type="Gene3D" id="1.10.8.50">
    <property type="match status" value="1"/>
</dbReference>
<dbReference type="GO" id="GO:0072344">
    <property type="term" value="P:rescue of stalled ribosome"/>
    <property type="evidence" value="ECO:0007669"/>
    <property type="project" value="TreeGrafter"/>
</dbReference>
<protein>
    <submittedName>
        <fullName evidence="3">NFACT family protein</fullName>
    </submittedName>
</protein>
<dbReference type="EMBL" id="JAHEAC010000014">
    <property type="protein sequence ID" value="MBX8643632.1"/>
    <property type="molecule type" value="Genomic_DNA"/>
</dbReference>
<feature type="domain" description="NFACT RNA-binding" evidence="2">
    <location>
        <begin position="423"/>
        <end position="531"/>
    </location>
</feature>
<evidence type="ECO:0000313" key="4">
    <source>
        <dbReference type="EMBL" id="MBX8643632.1"/>
    </source>
</evidence>
<comment type="caution">
    <text evidence="3">The sequence shown here is derived from an EMBL/GenBank/DDBJ whole genome shotgun (WGS) entry which is preliminary data.</text>
</comment>
<gene>
    <name evidence="3" type="ORF">J9259_03960</name>
    <name evidence="4" type="ORF">KIY12_02745</name>
</gene>
<evidence type="ECO:0000256" key="1">
    <source>
        <dbReference type="SAM" id="Coils"/>
    </source>
</evidence>
<dbReference type="PANTHER" id="PTHR15239:SF6">
    <property type="entry name" value="RIBOSOME QUALITY CONTROL COMPLEX SUBUNIT NEMF"/>
    <property type="match status" value="1"/>
</dbReference>
<dbReference type="SUPFAM" id="SSF46946">
    <property type="entry name" value="S13-like H2TH domain"/>
    <property type="match status" value="1"/>
</dbReference>
<sequence>MRKTKSSMTSLDAKVMSKELKSLTGSYAEKAYGGNPFSIRFNTQTSKRELLLMDGLFLALSDRIERNGGTEIGEFAGAVRRKFDNSRVLSVTQNGFDRIIRIAFSRPEGSEMIFELLGKGNVLIVENGMITAAMRTDRRGNFEAKPGRKYEAPSQRFNPIDSSDEQLKELLRSSRGDTVRTLATIAGLGPDLAEEVCERTSIERERRPSDLSDDEIGAINRTIMDIVSSALERPDPVVYYKGEAAVQFTPVPFRIFSSLDARKYDSLSSAIIGFIRDRKIEAVNADEERYARLIRRQQEQIERFRADRDAARAFASSIYEDYPAFEKMIQSIRKGKETAFSYRKTSGGKVAISVGTGEIEIDPSMEPNTIASMIYDGAKEIERKLRRAEEALAEIIRNKPEAVPEARKIVIKKAIRRFWFEQYRWFVSSEGCLIVGGRDAKTNDRLVSKHLSPGDRYAHADIYGAPSVVVKWKEGATEKTLEEACTFAVCFSRAWNSKIGAASAYWVMPEQVSKTPQTGEFLPRGAFVIRGRRNYFNKLKLELVLGKITYEGETRLVCAPESAMSQNSTFYVRVIPGNRTKENLAAELADKLDVGRDEIVSVLPPGTSDIAGAPITHQTKE</sequence>
<dbReference type="GO" id="GO:0000049">
    <property type="term" value="F:tRNA binding"/>
    <property type="evidence" value="ECO:0007669"/>
    <property type="project" value="TreeGrafter"/>
</dbReference>
<feature type="coiled-coil region" evidence="1">
    <location>
        <begin position="280"/>
        <end position="307"/>
    </location>
</feature>
<dbReference type="AlphaFoldDB" id="A0A8J7YT36"/>
<dbReference type="InterPro" id="IPR010979">
    <property type="entry name" value="Ribosomal_uS13-like_H2TH"/>
</dbReference>
<dbReference type="InterPro" id="IPR008532">
    <property type="entry name" value="NFACT_RNA-bd"/>
</dbReference>
<organism evidence="3 5">
    <name type="scientific">Candidatus Sysuiplasma superficiale</name>
    <dbReference type="NCBI Taxonomy" id="2823368"/>
    <lineage>
        <taxon>Archaea</taxon>
        <taxon>Methanobacteriati</taxon>
        <taxon>Thermoplasmatota</taxon>
        <taxon>Thermoplasmata</taxon>
        <taxon>Candidatus Sysuiplasmatales</taxon>
        <taxon>Candidatus Sysuiplasmataceae</taxon>
        <taxon>Candidatus Sysuiplasma</taxon>
    </lineage>
</organism>
<evidence type="ECO:0000313" key="3">
    <source>
        <dbReference type="EMBL" id="MBX8631660.1"/>
    </source>
</evidence>
<dbReference type="Pfam" id="PF05670">
    <property type="entry name" value="NFACT-R_1"/>
    <property type="match status" value="1"/>
</dbReference>
<accession>A0A8J7YT36</accession>
<dbReference type="Proteomes" id="UP000750197">
    <property type="component" value="Unassembled WGS sequence"/>
</dbReference>
<reference evidence="3" key="1">
    <citation type="submission" date="2021-04" db="EMBL/GenBank/DDBJ databases">
        <title>Genomic insights into ecological role and evolution of a novel Thermoplasmata order Candidatus Sysuiplasmatales.</title>
        <authorList>
            <person name="Yuan Y."/>
        </authorList>
    </citation>
    <scope>NUCLEOTIDE SEQUENCE</scope>
    <source>
        <strain evidence="4">TUT19-bin139</strain>
        <strain evidence="3">YP2-bin.285</strain>
    </source>
</reference>
<dbReference type="NCBIfam" id="NF041120">
    <property type="entry name" value="RqcH_arch"/>
    <property type="match status" value="1"/>
</dbReference>
<evidence type="ECO:0000313" key="5">
    <source>
        <dbReference type="Proteomes" id="UP000716004"/>
    </source>
</evidence>
<dbReference type="InterPro" id="IPR051608">
    <property type="entry name" value="RQC_Subunit_NEMF"/>
</dbReference>
<dbReference type="EMBL" id="JAGVSJ010000007">
    <property type="protein sequence ID" value="MBX8631660.1"/>
    <property type="molecule type" value="Genomic_DNA"/>
</dbReference>